<dbReference type="AlphaFoldDB" id="A0A4Q7E685"/>
<evidence type="ECO:0000313" key="1">
    <source>
        <dbReference type="EMBL" id="RZM78630.1"/>
    </source>
</evidence>
<dbReference type="OrthoDB" id="532149at2"/>
<keyword evidence="2" id="KW-1185">Reference proteome</keyword>
<proteinExistence type="predicted"/>
<organism evidence="1 2">
    <name type="scientific">Leptolyngbya iicbica LK</name>
    <dbReference type="NCBI Taxonomy" id="2294035"/>
    <lineage>
        <taxon>Bacteria</taxon>
        <taxon>Bacillati</taxon>
        <taxon>Cyanobacteriota</taxon>
        <taxon>Cyanophyceae</taxon>
        <taxon>Leptolyngbyales</taxon>
        <taxon>Leptolyngbyaceae</taxon>
        <taxon>Leptolyngbya group</taxon>
        <taxon>Leptolyngbya</taxon>
        <taxon>Leptolyngbya iicbica</taxon>
    </lineage>
</organism>
<accession>A0A4Q7E685</accession>
<gene>
    <name evidence="1" type="ORF">DYY88_07445</name>
</gene>
<name>A0A4Q7E685_9CYAN</name>
<dbReference type="EMBL" id="QVFV01000002">
    <property type="protein sequence ID" value="RZM78630.1"/>
    <property type="molecule type" value="Genomic_DNA"/>
</dbReference>
<protein>
    <submittedName>
        <fullName evidence="1">Uncharacterized protein</fullName>
    </submittedName>
</protein>
<reference evidence="1 2" key="1">
    <citation type="submission" date="2018-11" db="EMBL/GenBank/DDBJ databases">
        <title>Whole genome sequencing of an environmental sample.</title>
        <authorList>
            <person name="Sarangi A.N."/>
            <person name="Singh D."/>
            <person name="Tripathy S."/>
        </authorList>
    </citation>
    <scope>NUCLEOTIDE SEQUENCE [LARGE SCALE GENOMIC DNA]</scope>
    <source>
        <strain evidence="1 2">Lakshadweep</strain>
    </source>
</reference>
<dbReference type="RefSeq" id="WP_052288605.1">
    <property type="nucleotide sequence ID" value="NZ_QVFV01000002.1"/>
</dbReference>
<sequence>MADTIRLIIDWREADADMPEAQQETVTELLFREMNGFDEVERVERVADPAAPKGGMGAAWLWSILTAEVTIANLKRLGQEVQGRLPGKPISFTVKAGDRELTVENLRPEDLDATLEKLVAAAKDLAQDS</sequence>
<comment type="caution">
    <text evidence="1">The sequence shown here is derived from an EMBL/GenBank/DDBJ whole genome shotgun (WGS) entry which is preliminary data.</text>
</comment>
<evidence type="ECO:0000313" key="2">
    <source>
        <dbReference type="Proteomes" id="UP000292459"/>
    </source>
</evidence>
<dbReference type="Proteomes" id="UP000292459">
    <property type="component" value="Unassembled WGS sequence"/>
</dbReference>